<evidence type="ECO:0000313" key="9">
    <source>
        <dbReference type="EMBL" id="ASE33733.1"/>
    </source>
</evidence>
<evidence type="ECO:0000256" key="4">
    <source>
        <dbReference type="ARBA" id="ARBA00022691"/>
    </source>
</evidence>
<dbReference type="PANTHER" id="PTHR11061:SF45">
    <property type="match status" value="1"/>
</dbReference>
<dbReference type="InterPro" id="IPR030390">
    <property type="entry name" value="MeTrfase_TrmA_AS"/>
</dbReference>
<evidence type="ECO:0000256" key="3">
    <source>
        <dbReference type="ARBA" id="ARBA00022679"/>
    </source>
</evidence>
<evidence type="ECO:0000256" key="7">
    <source>
        <dbReference type="PROSITE-ProRule" id="PRU10015"/>
    </source>
</evidence>
<dbReference type="Gene3D" id="3.40.50.150">
    <property type="entry name" value="Vaccinia Virus protein VP39"/>
    <property type="match status" value="1"/>
</dbReference>
<feature type="domain" description="TRAM" evidence="8">
    <location>
        <begin position="4"/>
        <end position="62"/>
    </location>
</feature>
<dbReference type="Pfam" id="PF01938">
    <property type="entry name" value="TRAM"/>
    <property type="match status" value="1"/>
</dbReference>
<evidence type="ECO:0000256" key="1">
    <source>
        <dbReference type="ARBA" id="ARBA00022485"/>
    </source>
</evidence>
<keyword evidence="4 6" id="KW-0949">S-adenosyl-L-methionine</keyword>
<dbReference type="FunFam" id="3.40.50.150:FF:000009">
    <property type="entry name" value="23S rRNA (Uracil(1939)-C(5))-methyltransferase RlmD"/>
    <property type="match status" value="1"/>
</dbReference>
<keyword evidence="5" id="KW-0411">Iron-sulfur</keyword>
<dbReference type="InterPro" id="IPR029063">
    <property type="entry name" value="SAM-dependent_MTases_sf"/>
</dbReference>
<dbReference type="Pfam" id="PF05958">
    <property type="entry name" value="tRNA_U5-meth_tr"/>
    <property type="match status" value="1"/>
</dbReference>
<dbReference type="Gene3D" id="2.40.50.140">
    <property type="entry name" value="Nucleic acid-binding proteins"/>
    <property type="match status" value="1"/>
</dbReference>
<dbReference type="EMBL" id="CP022046">
    <property type="protein sequence ID" value="ASE33733.1"/>
    <property type="molecule type" value="Genomic_DNA"/>
</dbReference>
<dbReference type="AlphaFoldDB" id="A0AAI8GT86"/>
<evidence type="ECO:0000313" key="10">
    <source>
        <dbReference type="Proteomes" id="UP000197058"/>
    </source>
</evidence>
<dbReference type="Proteomes" id="UP000197058">
    <property type="component" value="Chromosome"/>
</dbReference>
<keyword evidence="1" id="KW-0479">Metal-binding</keyword>
<dbReference type="RefSeq" id="WP_088592260.1">
    <property type="nucleotide sequence ID" value="NZ_CP022046.2"/>
</dbReference>
<dbReference type="PANTHER" id="PTHR11061">
    <property type="entry name" value="RNA M5U METHYLTRANSFERASE"/>
    <property type="match status" value="1"/>
</dbReference>
<feature type="binding site" evidence="6">
    <location>
        <position position="315"/>
    </location>
    <ligand>
        <name>S-adenosyl-L-methionine</name>
        <dbReference type="ChEBI" id="CHEBI:59789"/>
    </ligand>
</feature>
<keyword evidence="1" id="KW-0004">4Fe-4S</keyword>
<dbReference type="GO" id="GO:0070475">
    <property type="term" value="P:rRNA base methylation"/>
    <property type="evidence" value="ECO:0007669"/>
    <property type="project" value="TreeGrafter"/>
</dbReference>
<accession>A0AAI8GT86</accession>
<name>A0AAI8GT86_MAMSC</name>
<reference evidence="10" key="1">
    <citation type="submission" date="2017-06" db="EMBL/GenBank/DDBJ databases">
        <title>FDA dAtabase for Regulatory Grade micrObial Sequences (FDA-ARGOS): Supporting development and validation of Infectious Disease Dx tests.</title>
        <authorList>
            <person name="Goldberg B."/>
            <person name="Campos J."/>
            <person name="Tallon L."/>
            <person name="Sadzewicz L."/>
            <person name="Sengamalay N."/>
            <person name="Ott S."/>
            <person name="Godinez A."/>
            <person name="Nagaraj S."/>
            <person name="Vavikolanu K."/>
            <person name="Nadendla S."/>
            <person name="George J."/>
            <person name="Geyer C."/>
            <person name="Sichtig H."/>
        </authorList>
    </citation>
    <scope>NUCLEOTIDE SEQUENCE [LARGE SCALE GENOMIC DNA]</scope>
    <source>
        <strain evidence="10">FDAARGOS_285</strain>
    </source>
</reference>
<dbReference type="KEGG" id="sscu:CEP64_03690"/>
<dbReference type="PROSITE" id="PS01230">
    <property type="entry name" value="TRMA_1"/>
    <property type="match status" value="1"/>
</dbReference>
<dbReference type="InterPro" id="IPR012340">
    <property type="entry name" value="NA-bd_OB-fold"/>
</dbReference>
<organism evidence="9 10">
    <name type="scientific">Mammaliicoccus sciuri</name>
    <name type="common">Staphylococcus sciuri</name>
    <dbReference type="NCBI Taxonomy" id="1296"/>
    <lineage>
        <taxon>Bacteria</taxon>
        <taxon>Bacillati</taxon>
        <taxon>Bacillota</taxon>
        <taxon>Bacilli</taxon>
        <taxon>Bacillales</taxon>
        <taxon>Staphylococcaceae</taxon>
        <taxon>Mammaliicoccus</taxon>
    </lineage>
</organism>
<dbReference type="PROSITE" id="PS50926">
    <property type="entry name" value="TRAM"/>
    <property type="match status" value="1"/>
</dbReference>
<dbReference type="Gene3D" id="2.40.50.1070">
    <property type="match status" value="1"/>
</dbReference>
<feature type="binding site" evidence="6">
    <location>
        <position position="286"/>
    </location>
    <ligand>
        <name>S-adenosyl-L-methionine</name>
        <dbReference type="ChEBI" id="CHEBI:59789"/>
    </ligand>
</feature>
<comment type="similarity">
    <text evidence="6">Belongs to the class I-like SAM-binding methyltransferase superfamily. RNA M5U methyltransferase family.</text>
</comment>
<dbReference type="SUPFAM" id="SSF50249">
    <property type="entry name" value="Nucleic acid-binding proteins"/>
    <property type="match status" value="1"/>
</dbReference>
<dbReference type="InterPro" id="IPR010280">
    <property type="entry name" value="U5_MeTrfase_fam"/>
</dbReference>
<proteinExistence type="inferred from homology"/>
<evidence type="ECO:0000259" key="8">
    <source>
        <dbReference type="PROSITE" id="PS50926"/>
    </source>
</evidence>
<dbReference type="SUPFAM" id="SSF53335">
    <property type="entry name" value="S-adenosyl-L-methionine-dependent methyltransferases"/>
    <property type="match status" value="1"/>
</dbReference>
<keyword evidence="3 6" id="KW-0808">Transferase</keyword>
<dbReference type="FunFam" id="2.40.50.1070:FF:000003">
    <property type="entry name" value="23S rRNA (Uracil-5-)-methyltransferase RumA"/>
    <property type="match status" value="1"/>
</dbReference>
<feature type="active site" evidence="7">
    <location>
        <position position="411"/>
    </location>
</feature>
<dbReference type="FunFam" id="2.40.50.140:FF:000097">
    <property type="entry name" value="23S rRNA (uracil(1939)-C(5))-methyltransferase RlmD"/>
    <property type="match status" value="1"/>
</dbReference>
<feature type="binding site" evidence="6">
    <location>
        <position position="384"/>
    </location>
    <ligand>
        <name>S-adenosyl-L-methionine</name>
        <dbReference type="ChEBI" id="CHEBI:59789"/>
    </ligand>
</feature>
<gene>
    <name evidence="9" type="ORF">CEP64_03690</name>
</gene>
<dbReference type="InterPro" id="IPR002792">
    <property type="entry name" value="TRAM_dom"/>
</dbReference>
<dbReference type="GO" id="GO:0051539">
    <property type="term" value="F:4 iron, 4 sulfur cluster binding"/>
    <property type="evidence" value="ECO:0007669"/>
    <property type="project" value="UniProtKB-KW"/>
</dbReference>
<feature type="active site" description="Nucleophile" evidence="6">
    <location>
        <position position="411"/>
    </location>
</feature>
<keyword evidence="1" id="KW-0408">Iron</keyword>
<dbReference type="PROSITE" id="PS51687">
    <property type="entry name" value="SAM_MT_RNA_M5U"/>
    <property type="match status" value="1"/>
</dbReference>
<protein>
    <submittedName>
        <fullName evidence="9">23S rRNA (Uracil(1939)-C(5))-methyltransferase RlmD</fullName>
    </submittedName>
</protein>
<dbReference type="GO" id="GO:0070041">
    <property type="term" value="F:rRNA (uridine-C5-)-methyltransferase activity"/>
    <property type="evidence" value="ECO:0007669"/>
    <property type="project" value="TreeGrafter"/>
</dbReference>
<evidence type="ECO:0000256" key="5">
    <source>
        <dbReference type="ARBA" id="ARBA00023014"/>
    </source>
</evidence>
<dbReference type="CDD" id="cd02440">
    <property type="entry name" value="AdoMet_MTases"/>
    <property type="match status" value="1"/>
</dbReference>
<feature type="binding site" evidence="6">
    <location>
        <position position="336"/>
    </location>
    <ligand>
        <name>S-adenosyl-L-methionine</name>
        <dbReference type="ChEBI" id="CHEBI:59789"/>
    </ligand>
</feature>
<evidence type="ECO:0000256" key="6">
    <source>
        <dbReference type="PROSITE-ProRule" id="PRU01024"/>
    </source>
</evidence>
<dbReference type="NCBIfam" id="TIGR00479">
    <property type="entry name" value="rumA"/>
    <property type="match status" value="1"/>
</dbReference>
<evidence type="ECO:0000256" key="2">
    <source>
        <dbReference type="ARBA" id="ARBA00022603"/>
    </source>
</evidence>
<sequence length="453" mass="51123">MNVSVKVGQKFPLTIKRLGINGEGIGYYKKKITFVEGLLPGEVGLVQVVKAKPNFIEAKVVKIRERSKERVKPKCKVYDICGGCQLQHLNYDAQLLFKSQIVKDALTKYAKNIPTKIVKPTIGMDNPWGYRNKNQFPVQKKGNQLIAGLYEKDSHQLIDIKKCPVQDKRTIQVTNELRNILMNLQVKVCRNPNKEQGLRYIVTRVAKHSQQIQVTLVCTDDQLKYNQSLIDQIMNLSFVESLSININKEKTSRVLGNQTIHVSGKQQITETLGQYYYDLSPDSFFQLNPEQATKMYGEIETHANLTGNESVVDAFCGTGTIGIWISQNAKEVRGMDIIKEGIDDAKKNAELNNRHNVHYEVGDAYKVMDKWIKEGFKPDVITVDPPRTGLGIKAVELIKSVHPKTFVYTSCNPSTLAKDLAHLSKKYKVVSMQPIDMFPQTAQVEVVAKLVAK</sequence>
<keyword evidence="2 6" id="KW-0489">Methyltransferase</keyword>